<keyword evidence="2" id="KW-1185">Reference proteome</keyword>
<dbReference type="Proteomes" id="UP000095767">
    <property type="component" value="Unassembled WGS sequence"/>
</dbReference>
<dbReference type="PANTHER" id="PTHR33085">
    <property type="entry name" value="OS12G0113100 PROTEIN-RELATED"/>
    <property type="match status" value="1"/>
</dbReference>
<proteinExistence type="predicted"/>
<comment type="caution">
    <text evidence="1">The sequence shown here is derived from an EMBL/GenBank/DDBJ whole genome shotgun (WGS) entry which is preliminary data.</text>
</comment>
<dbReference type="AlphaFoldDB" id="A0A1E5WG44"/>
<dbReference type="PANTHER" id="PTHR33085:SF83">
    <property type="entry name" value="DUF1618 DOMAIN-CONTAINING PROTEIN"/>
    <property type="match status" value="1"/>
</dbReference>
<evidence type="ECO:0000313" key="2">
    <source>
        <dbReference type="Proteomes" id="UP000095767"/>
    </source>
</evidence>
<dbReference type="EMBL" id="LWDX02009542">
    <property type="protein sequence ID" value="OEL36308.1"/>
    <property type="molecule type" value="Genomic_DNA"/>
</dbReference>
<name>A0A1E5WG44_9POAL</name>
<dbReference type="InterPro" id="IPR012871">
    <property type="entry name" value="DUF1668_ORYSA"/>
</dbReference>
<accession>A0A1E5WG44</accession>
<gene>
    <name evidence="1" type="ORF">BAE44_0002675</name>
</gene>
<dbReference type="OrthoDB" id="679752at2759"/>
<reference evidence="1 2" key="1">
    <citation type="submission" date="2016-09" db="EMBL/GenBank/DDBJ databases">
        <title>The draft genome of Dichanthelium oligosanthes: A C3 panicoid grass species.</title>
        <authorList>
            <person name="Studer A.J."/>
            <person name="Schnable J.C."/>
            <person name="Brutnell T.P."/>
        </authorList>
    </citation>
    <scope>NUCLEOTIDE SEQUENCE [LARGE SCALE GENOMIC DNA]</scope>
    <source>
        <strain evidence="2">cv. Kellogg 1175</strain>
        <tissue evidence="1">Leaf</tissue>
    </source>
</reference>
<sequence>MAQPSARAAPIRRVQRRRQRRCSPLPCRVPVVRFDYAHGHQFLPLGRGVEKIVGVDRNRRTVIFDTRTATVRAGPEVRHLKWYGSAWAEAGGRLYHLGRGPGYEEQECLDFEALAYDRRREDWLWSLLPSPPFDNYALSPSISSFADAGAGAGEGGASGGSEIVRISTWEGRTYAFDAASGLWRKEGNWTLPFHGRAQYVADYALWFGFSEQGKSDLCAADLAVDAMPAPRHVWADVDGLTNHTSNWPHPGFLSYLGGGSTILFKKRYSTIQLEQGIARGQCQPFALLRIYVEVCSVPQVLNLHWKLESLYLGPST</sequence>
<protein>
    <submittedName>
        <fullName evidence="1">Uncharacterized protein</fullName>
    </submittedName>
</protein>
<dbReference type="Pfam" id="PF07893">
    <property type="entry name" value="DUF1668"/>
    <property type="match status" value="1"/>
</dbReference>
<organism evidence="1 2">
    <name type="scientific">Dichanthelium oligosanthes</name>
    <dbReference type="NCBI Taxonomy" id="888268"/>
    <lineage>
        <taxon>Eukaryota</taxon>
        <taxon>Viridiplantae</taxon>
        <taxon>Streptophyta</taxon>
        <taxon>Embryophyta</taxon>
        <taxon>Tracheophyta</taxon>
        <taxon>Spermatophyta</taxon>
        <taxon>Magnoliopsida</taxon>
        <taxon>Liliopsida</taxon>
        <taxon>Poales</taxon>
        <taxon>Poaceae</taxon>
        <taxon>PACMAD clade</taxon>
        <taxon>Panicoideae</taxon>
        <taxon>Panicodae</taxon>
        <taxon>Paniceae</taxon>
        <taxon>Dichantheliinae</taxon>
        <taxon>Dichanthelium</taxon>
    </lineage>
</organism>
<evidence type="ECO:0000313" key="1">
    <source>
        <dbReference type="EMBL" id="OEL36308.1"/>
    </source>
</evidence>